<dbReference type="PRINTS" id="PR00248">
    <property type="entry name" value="GPCRMGR"/>
</dbReference>
<organism evidence="8 9">
    <name type="scientific">Crassostrea virginica</name>
    <name type="common">Eastern oyster</name>
    <dbReference type="NCBI Taxonomy" id="6565"/>
    <lineage>
        <taxon>Eukaryota</taxon>
        <taxon>Metazoa</taxon>
        <taxon>Spiralia</taxon>
        <taxon>Lophotrochozoa</taxon>
        <taxon>Mollusca</taxon>
        <taxon>Bivalvia</taxon>
        <taxon>Autobranchia</taxon>
        <taxon>Pteriomorphia</taxon>
        <taxon>Ostreida</taxon>
        <taxon>Ostreoidea</taxon>
        <taxon>Ostreidae</taxon>
        <taxon>Crassostrea</taxon>
    </lineage>
</organism>
<comment type="subcellular location">
    <subcellularLocation>
        <location evidence="1">Membrane</location>
        <topology evidence="1">Multi-pass membrane protein</topology>
    </subcellularLocation>
</comment>
<dbReference type="CDD" id="cd06350">
    <property type="entry name" value="PBP1_GPCR_family_C-like"/>
    <property type="match status" value="1"/>
</dbReference>
<dbReference type="RefSeq" id="XP_022314138.1">
    <property type="nucleotide sequence ID" value="XM_022458430.1"/>
</dbReference>
<dbReference type="Proteomes" id="UP000694844">
    <property type="component" value="Chromosome 2"/>
</dbReference>
<keyword evidence="4" id="KW-0472">Membrane</keyword>
<protein>
    <submittedName>
        <fullName evidence="9">Metabotropic glutamate receptor 7-like</fullName>
    </submittedName>
</protein>
<dbReference type="KEGG" id="cvn:111118800"/>
<evidence type="ECO:0000259" key="7">
    <source>
        <dbReference type="Pfam" id="PF01094"/>
    </source>
</evidence>
<dbReference type="Gene3D" id="3.40.50.2300">
    <property type="match status" value="2"/>
</dbReference>
<dbReference type="AlphaFoldDB" id="A0A8B8CED4"/>
<evidence type="ECO:0000256" key="2">
    <source>
        <dbReference type="ARBA" id="ARBA00022692"/>
    </source>
</evidence>
<dbReference type="InterPro" id="IPR050726">
    <property type="entry name" value="mGluR"/>
</dbReference>
<evidence type="ECO:0000256" key="5">
    <source>
        <dbReference type="ARBA" id="ARBA00023170"/>
    </source>
</evidence>
<dbReference type="GO" id="GO:0004930">
    <property type="term" value="F:G protein-coupled receptor activity"/>
    <property type="evidence" value="ECO:0007669"/>
    <property type="project" value="InterPro"/>
</dbReference>
<keyword evidence="6" id="KW-0325">Glycoprotein</keyword>
<reference evidence="9" key="1">
    <citation type="submission" date="2025-08" db="UniProtKB">
        <authorList>
            <consortium name="RefSeq"/>
        </authorList>
    </citation>
    <scope>IDENTIFICATION</scope>
    <source>
        <tissue evidence="9">Whole sample</tissue>
    </source>
</reference>
<keyword evidence="2" id="KW-0812">Transmembrane</keyword>
<evidence type="ECO:0000313" key="9">
    <source>
        <dbReference type="RefSeq" id="XP_022314138.1"/>
    </source>
</evidence>
<accession>A0A8B8CED4</accession>
<gene>
    <name evidence="9" type="primary">LOC111118800</name>
</gene>
<evidence type="ECO:0000313" key="8">
    <source>
        <dbReference type="Proteomes" id="UP000694844"/>
    </source>
</evidence>
<dbReference type="Pfam" id="PF01094">
    <property type="entry name" value="ANF_receptor"/>
    <property type="match status" value="1"/>
</dbReference>
<evidence type="ECO:0000256" key="4">
    <source>
        <dbReference type="ARBA" id="ARBA00023136"/>
    </source>
</evidence>
<keyword evidence="5" id="KW-0675">Receptor</keyword>
<feature type="domain" description="Receptor ligand binding region" evidence="7">
    <location>
        <begin position="198"/>
        <end position="434"/>
    </location>
</feature>
<dbReference type="GeneID" id="111118800"/>
<dbReference type="OrthoDB" id="6143034at2759"/>
<proteinExistence type="predicted"/>
<keyword evidence="3" id="KW-1133">Transmembrane helix</keyword>
<dbReference type="InterPro" id="IPR001828">
    <property type="entry name" value="ANF_lig-bd_rcpt"/>
</dbReference>
<dbReference type="SUPFAM" id="SSF53822">
    <property type="entry name" value="Periplasmic binding protein-like I"/>
    <property type="match status" value="1"/>
</dbReference>
<sequence>MRVFLNFMQLLQLSFIPKNQRYAHRKCGGSTGMCDELRDILQKNKNGLLKKSTLYQFDDLPFNFDKNISVMINDGNEVFIKGDIPDYEVYQYRRCFVHSENFCLEKIAEYGNSSLTVQKERLADYSSNGVELQWPNLNKARCFPGKSCISCLSEKPENDFLFQNGDLFIVGIAPINNADLENPLGCGPIRESNGWETAQSISFAIDDANSNQDVFPNTTIGYIILNSCNQPVLTTKKLLDILSNGLILKNGTTIHDISSRILAVVAALGSSISQATAKVLQEFNIVQVAYGSTAAVLSDRSKYQYFLRVSTPDTNQAKAMINMLKLLNSSYIQILYSEGTYGEGGRDEIVRVAKTLKVCVANDIKVTEGKYSNILDSLRRKPYAQIVLLFLKSHVVTEVMKMISGGMESKEFMFIASEAFGTNVDIIENNPKLEGSMSLSLEMLIDKYKLMQYIYSKLTERYYSNPWTRPYFENRYKCYFPRSFDKTTNTECKNVFQEYNKTDKDFNIWSSFALNAAKVALKGTYFAFLDMCGARLKTICPEYRKHLKQVWEIIRQQQIDLNGTETSVFDENGDGSLGHVFYQIQKSKNSPRKLEFNKIGSFSDFLISLSTKMT</sequence>
<name>A0A8B8CED4_CRAVI</name>
<dbReference type="InterPro" id="IPR028082">
    <property type="entry name" value="Peripla_BP_I"/>
</dbReference>
<evidence type="ECO:0000256" key="3">
    <source>
        <dbReference type="ARBA" id="ARBA00022989"/>
    </source>
</evidence>
<evidence type="ECO:0000256" key="6">
    <source>
        <dbReference type="ARBA" id="ARBA00023180"/>
    </source>
</evidence>
<dbReference type="PANTHER" id="PTHR24060">
    <property type="entry name" value="METABOTROPIC GLUTAMATE RECEPTOR"/>
    <property type="match status" value="1"/>
</dbReference>
<evidence type="ECO:0000256" key="1">
    <source>
        <dbReference type="ARBA" id="ARBA00004141"/>
    </source>
</evidence>
<keyword evidence="8" id="KW-1185">Reference proteome</keyword>
<dbReference type="GO" id="GO:0016020">
    <property type="term" value="C:membrane"/>
    <property type="evidence" value="ECO:0007669"/>
    <property type="project" value="UniProtKB-SubCell"/>
</dbReference>
<dbReference type="InterPro" id="IPR000337">
    <property type="entry name" value="GPCR_3"/>
</dbReference>